<feature type="binding site" evidence="17">
    <location>
        <position position="167"/>
    </location>
    <ligand>
        <name>[4Fe-4S] cluster</name>
        <dbReference type="ChEBI" id="CHEBI:49883"/>
        <label>1</label>
    </ligand>
</feature>
<keyword evidence="12 17" id="KW-0408">Iron</keyword>
<dbReference type="EC" id="1.12.99.6" evidence="6"/>
<dbReference type="InterPro" id="IPR006137">
    <property type="entry name" value="NADH_UbQ_OxRdtase-like_20kDa"/>
</dbReference>
<feature type="binding site" evidence="17">
    <location>
        <position position="245"/>
    </location>
    <ligand>
        <name>[3Fe-4S] cluster</name>
        <dbReference type="ChEBI" id="CHEBI:21137"/>
    </ligand>
</feature>
<dbReference type="EMBL" id="MCGG01000052">
    <property type="protein sequence ID" value="OEJ65329.1"/>
    <property type="molecule type" value="Genomic_DNA"/>
</dbReference>
<evidence type="ECO:0000256" key="13">
    <source>
        <dbReference type="ARBA" id="ARBA00023014"/>
    </source>
</evidence>
<evidence type="ECO:0000256" key="2">
    <source>
        <dbReference type="ARBA" id="ARBA00001966"/>
    </source>
</evidence>
<dbReference type="Proteomes" id="UP000095347">
    <property type="component" value="Unassembled WGS sequence"/>
</dbReference>
<dbReference type="GO" id="GO:0033748">
    <property type="term" value="F:hydrogenase (acceptor) activity"/>
    <property type="evidence" value="ECO:0007669"/>
    <property type="project" value="UniProtKB-EC"/>
</dbReference>
<comment type="cofactor">
    <cofactor evidence="1">
        <name>[3Fe-4S] cluster</name>
        <dbReference type="ChEBI" id="CHEBI:21137"/>
    </cofactor>
</comment>
<evidence type="ECO:0000256" key="15">
    <source>
        <dbReference type="ARBA" id="ARBA00023291"/>
    </source>
</evidence>
<dbReference type="PIRSF" id="PIRSF000310">
    <property type="entry name" value="NiFe_hyd_ssu"/>
    <property type="match status" value="1"/>
</dbReference>
<feature type="binding site" evidence="17">
    <location>
        <position position="263"/>
    </location>
    <ligand>
        <name>[3Fe-4S] cluster</name>
        <dbReference type="ChEBI" id="CHEBI:21137"/>
    </ligand>
</feature>
<evidence type="ECO:0000313" key="21">
    <source>
        <dbReference type="EMBL" id="OEJ65329.1"/>
    </source>
</evidence>
<evidence type="ECO:0000259" key="19">
    <source>
        <dbReference type="Pfam" id="PF01058"/>
    </source>
</evidence>
<evidence type="ECO:0000313" key="22">
    <source>
        <dbReference type="Proteomes" id="UP000095347"/>
    </source>
</evidence>
<protein>
    <recommendedName>
        <fullName evidence="6">hydrogenase (acceptor)</fullName>
        <ecNumber evidence="6">1.12.99.6</ecNumber>
    </recommendedName>
</protein>
<dbReference type="GO" id="GO:0009055">
    <property type="term" value="F:electron transfer activity"/>
    <property type="evidence" value="ECO:0007669"/>
    <property type="project" value="TreeGrafter"/>
</dbReference>
<evidence type="ECO:0000256" key="11">
    <source>
        <dbReference type="ARBA" id="ARBA00023002"/>
    </source>
</evidence>
<dbReference type="GO" id="GO:0051538">
    <property type="term" value="F:3 iron, 4 sulfur cluster binding"/>
    <property type="evidence" value="ECO:0007669"/>
    <property type="project" value="UniProtKB-KW"/>
</dbReference>
<evidence type="ECO:0000256" key="18">
    <source>
        <dbReference type="SAM" id="MobiDB-lite"/>
    </source>
</evidence>
<keyword evidence="22" id="KW-1185">Reference proteome</keyword>
<dbReference type="InterPro" id="IPR027394">
    <property type="entry name" value="Cytochrome-c3_hydrogenase_C"/>
</dbReference>
<evidence type="ECO:0000256" key="12">
    <source>
        <dbReference type="ARBA" id="ARBA00023004"/>
    </source>
</evidence>
<proteinExistence type="inferred from homology"/>
<gene>
    <name evidence="21" type="ORF">BEN30_14520</name>
</gene>
<evidence type="ECO:0000256" key="7">
    <source>
        <dbReference type="ARBA" id="ARBA00022475"/>
    </source>
</evidence>
<dbReference type="GO" id="GO:0044569">
    <property type="term" value="C:[Ni-Fe] hydrogenase complex"/>
    <property type="evidence" value="ECO:0007669"/>
    <property type="project" value="TreeGrafter"/>
</dbReference>
<reference evidence="22" key="1">
    <citation type="submission" date="2016-07" db="EMBL/GenBank/DDBJ databases">
        <authorList>
            <person name="Florea S."/>
            <person name="Webb J.S."/>
            <person name="Jaromczyk J."/>
            <person name="Schardl C.L."/>
        </authorList>
    </citation>
    <scope>NUCLEOTIDE SEQUENCE [LARGE SCALE GENOMIC DNA]</scope>
    <source>
        <strain evidence="22">MV-1</strain>
    </source>
</reference>
<feature type="binding site" evidence="17">
    <location>
        <position position="266"/>
    </location>
    <ligand>
        <name>[3Fe-4S] cluster</name>
        <dbReference type="ChEBI" id="CHEBI:21137"/>
    </ligand>
</feature>
<feature type="binding site" evidence="17">
    <location>
        <position position="236"/>
    </location>
    <ligand>
        <name>[4Fe-4S] cluster</name>
        <dbReference type="ChEBI" id="CHEBI:49883"/>
        <label>2</label>
    </ligand>
</feature>
<comment type="subcellular location">
    <subcellularLocation>
        <location evidence="3">Cell envelope</location>
    </subcellularLocation>
</comment>
<feature type="domain" description="Cytochrome-c3 hydrogenase C-terminal" evidence="20">
    <location>
        <begin position="203"/>
        <end position="273"/>
    </location>
</feature>
<dbReference type="PANTHER" id="PTHR30013">
    <property type="entry name" value="NIFE / NIFESE HYDROGENASE SMALL SUBUNIT FAMILY MEMBER"/>
    <property type="match status" value="1"/>
</dbReference>
<keyword evidence="14" id="KW-0472">Membrane</keyword>
<feature type="region of interest" description="Disordered" evidence="18">
    <location>
        <begin position="311"/>
        <end position="345"/>
    </location>
</feature>
<dbReference type="GO" id="GO:0016020">
    <property type="term" value="C:membrane"/>
    <property type="evidence" value="ECO:0007669"/>
    <property type="project" value="TreeGrafter"/>
</dbReference>
<keyword evidence="8 17" id="KW-0004">4Fe-4S</keyword>
<evidence type="ECO:0000256" key="3">
    <source>
        <dbReference type="ARBA" id="ARBA00004196"/>
    </source>
</evidence>
<feature type="compositionally biased region" description="Basic and acidic residues" evidence="18">
    <location>
        <begin position="311"/>
        <end position="322"/>
    </location>
</feature>
<feature type="binding site" evidence="17">
    <location>
        <position position="119"/>
    </location>
    <ligand>
        <name>[4Fe-4S] cluster</name>
        <dbReference type="ChEBI" id="CHEBI:49883"/>
        <label>1</label>
    </ligand>
</feature>
<evidence type="ECO:0000256" key="5">
    <source>
        <dbReference type="ARBA" id="ARBA00011771"/>
    </source>
</evidence>
<keyword evidence="13 17" id="KW-0411">Iron-sulfur</keyword>
<comment type="cofactor">
    <cofactor evidence="2">
        <name>[4Fe-4S] cluster</name>
        <dbReference type="ChEBI" id="CHEBI:49883"/>
    </cofactor>
</comment>
<dbReference type="GO" id="GO:0051539">
    <property type="term" value="F:4 iron, 4 sulfur cluster binding"/>
    <property type="evidence" value="ECO:0007669"/>
    <property type="project" value="UniProtKB-KW"/>
</dbReference>
<evidence type="ECO:0000256" key="17">
    <source>
        <dbReference type="PIRSR" id="PIRSR000310-1"/>
    </source>
</evidence>
<dbReference type="Pfam" id="PF14720">
    <property type="entry name" value="NiFe_hyd_SSU_C"/>
    <property type="match status" value="1"/>
</dbReference>
<evidence type="ECO:0000256" key="14">
    <source>
        <dbReference type="ARBA" id="ARBA00023136"/>
    </source>
</evidence>
<keyword evidence="9 17" id="KW-0479">Metal-binding</keyword>
<feature type="binding site" evidence="17">
    <location>
        <position position="209"/>
    </location>
    <ligand>
        <name>[4Fe-4S] cluster</name>
        <dbReference type="ChEBI" id="CHEBI:49883"/>
        <label>2</label>
    </ligand>
</feature>
<dbReference type="GO" id="GO:0046872">
    <property type="term" value="F:metal ion binding"/>
    <property type="evidence" value="ECO:0007669"/>
    <property type="project" value="UniProtKB-KW"/>
</dbReference>
<dbReference type="InterPro" id="IPR037024">
    <property type="entry name" value="NiFe_Hase_small_N_sf"/>
</dbReference>
<feature type="binding site" evidence="17">
    <location>
        <position position="229"/>
    </location>
    <ligand>
        <name>[4Fe-4S] cluster</name>
        <dbReference type="ChEBI" id="CHEBI:49883"/>
        <label>2</label>
    </ligand>
</feature>
<evidence type="ECO:0000256" key="16">
    <source>
        <dbReference type="ARBA" id="ARBA00048757"/>
    </source>
</evidence>
<evidence type="ECO:0000259" key="20">
    <source>
        <dbReference type="Pfam" id="PF14720"/>
    </source>
</evidence>
<dbReference type="Pfam" id="PF01058">
    <property type="entry name" value="Oxidored_q6"/>
    <property type="match status" value="1"/>
</dbReference>
<comment type="catalytic activity">
    <reaction evidence="16">
        <text>H2 + A = AH2</text>
        <dbReference type="Rhea" id="RHEA:12116"/>
        <dbReference type="ChEBI" id="CHEBI:13193"/>
        <dbReference type="ChEBI" id="CHEBI:17499"/>
        <dbReference type="ChEBI" id="CHEBI:18276"/>
        <dbReference type="EC" id="1.12.99.6"/>
    </reaction>
</comment>
<comment type="caution">
    <text evidence="21">The sequence shown here is derived from an EMBL/GenBank/DDBJ whole genome shotgun (WGS) entry which is preliminary data.</text>
</comment>
<dbReference type="GO" id="GO:0030313">
    <property type="term" value="C:cell envelope"/>
    <property type="evidence" value="ECO:0007669"/>
    <property type="project" value="UniProtKB-SubCell"/>
</dbReference>
<dbReference type="GO" id="GO:0009061">
    <property type="term" value="P:anaerobic respiration"/>
    <property type="evidence" value="ECO:0007669"/>
    <property type="project" value="TreeGrafter"/>
</dbReference>
<dbReference type="Gene3D" id="3.40.50.700">
    <property type="entry name" value="NADH:ubiquinone oxidoreductase-like, 20kDa subunit"/>
    <property type="match status" value="1"/>
</dbReference>
<dbReference type="PANTHER" id="PTHR30013:SF5">
    <property type="entry name" value="HYDROGENASE SMALL SUBUNIT"/>
    <property type="match status" value="1"/>
</dbReference>
<comment type="similarity">
    <text evidence="4">Belongs to the [NiFe]/[NiFeSe] hydrogenase small subunit family.</text>
</comment>
<dbReference type="SUPFAM" id="SSF56770">
    <property type="entry name" value="HydA/Nqo6-like"/>
    <property type="match status" value="1"/>
</dbReference>
<feature type="domain" description="NADH:ubiquinone oxidoreductase-like 20kDa subunit" evidence="19">
    <location>
        <begin position="16"/>
        <end position="181"/>
    </location>
</feature>
<dbReference type="GO" id="GO:0009375">
    <property type="term" value="C:ferredoxin hydrogenase complex"/>
    <property type="evidence" value="ECO:0007669"/>
    <property type="project" value="InterPro"/>
</dbReference>
<organism evidence="21 22">
    <name type="scientific">Magnetovibrio blakemorei</name>
    <dbReference type="NCBI Taxonomy" id="28181"/>
    <lineage>
        <taxon>Bacteria</taxon>
        <taxon>Pseudomonadati</taxon>
        <taxon>Pseudomonadota</taxon>
        <taxon>Alphaproteobacteria</taxon>
        <taxon>Rhodospirillales</taxon>
        <taxon>Magnetovibrionaceae</taxon>
        <taxon>Magnetovibrio</taxon>
    </lineage>
</organism>
<keyword evidence="10" id="KW-0732">Signal</keyword>
<keyword evidence="15 17" id="KW-0003">3Fe-4S</keyword>
<comment type="subunit">
    <text evidence="5">Heterodimer of a large and a small subunit.</text>
</comment>
<evidence type="ECO:0000256" key="4">
    <source>
        <dbReference type="ARBA" id="ARBA00006605"/>
    </source>
</evidence>
<evidence type="ECO:0000256" key="10">
    <source>
        <dbReference type="ARBA" id="ARBA00022729"/>
    </source>
</evidence>
<evidence type="ECO:0000256" key="6">
    <source>
        <dbReference type="ARBA" id="ARBA00012082"/>
    </source>
</evidence>
<evidence type="ECO:0000256" key="9">
    <source>
        <dbReference type="ARBA" id="ARBA00022723"/>
    </source>
</evidence>
<accession>A0A1E5Q519</accession>
<name>A0A1E5Q519_9PROT</name>
<keyword evidence="7" id="KW-1003">Cell membrane</keyword>
<evidence type="ECO:0000256" key="8">
    <source>
        <dbReference type="ARBA" id="ARBA00022485"/>
    </source>
</evidence>
<sequence>MGRDPFTVLWLQAGSCGGCTMAVLEAGSRNLFDELRGRAIDVLWHPALSEATGSEVRSLLDDIENDRVHLDALCVEGTLMTGPKGSGKFQMSASFGRPFAHLVRDLAGRARYVVAVGTCSAFGGIPAAKGDVTEATGLQYLDDHVGGLLGKSFVSGAGLPVINISGCAPHPGWIMETLSALSMGDLRGEDLDALGRPRFISNHLAHHGCDRNEFYEFKASAATLSDRGCLMENLGCRATQAQGDCNLRGWNGEGSCTKGGFSCIACTAPGFQNIQNYHETPKLAGIPVGLPVDMPKAWFVALAALSKSATPDRVRRNAHADHVIVPPVRPAPKNTSAKKAKGDKP</sequence>
<evidence type="ECO:0000256" key="1">
    <source>
        <dbReference type="ARBA" id="ARBA00001927"/>
    </source>
</evidence>
<dbReference type="InterPro" id="IPR001821">
    <property type="entry name" value="NiFe_hydrogenase_ssu"/>
</dbReference>
<feature type="binding site" evidence="17">
    <location>
        <position position="16"/>
    </location>
    <ligand>
        <name>[4Fe-4S] cluster</name>
        <dbReference type="ChEBI" id="CHEBI:49883"/>
        <label>1</label>
    </ligand>
</feature>
<dbReference type="AlphaFoldDB" id="A0A1E5Q519"/>
<feature type="binding site" evidence="17">
    <location>
        <position position="19"/>
    </location>
    <ligand>
        <name>[4Fe-4S] cluster</name>
        <dbReference type="ChEBI" id="CHEBI:49883"/>
        <label>1</label>
    </ligand>
</feature>
<dbReference type="PRINTS" id="PR00614">
    <property type="entry name" value="NIHGNASESMLL"/>
</dbReference>
<dbReference type="STRING" id="28181.BEN30_14520"/>
<dbReference type="InterPro" id="IPR037148">
    <property type="entry name" value="NiFe-Hase_small_C_sf"/>
</dbReference>
<dbReference type="GO" id="GO:0008901">
    <property type="term" value="F:ferredoxin hydrogenase activity"/>
    <property type="evidence" value="ECO:0007669"/>
    <property type="project" value="InterPro"/>
</dbReference>
<keyword evidence="11" id="KW-0560">Oxidoreductase</keyword>
<feature type="binding site" evidence="17">
    <location>
        <position position="206"/>
    </location>
    <ligand>
        <name>[4Fe-4S] cluster</name>
        <dbReference type="ChEBI" id="CHEBI:49883"/>
        <label>2</label>
    </ligand>
</feature>
<dbReference type="Gene3D" id="4.10.480.10">
    <property type="entry name" value="Cytochrome-c3 hydrogenase, C-terminal domain"/>
    <property type="match status" value="1"/>
</dbReference>